<reference evidence="2" key="1">
    <citation type="submission" date="2017-11" db="EMBL/GenBank/DDBJ databases">
        <authorList>
            <person name="Zhu W."/>
        </authorList>
    </citation>
    <scope>NUCLEOTIDE SEQUENCE [LARGE SCALE GENOMIC DNA]</scope>
    <source>
        <strain evidence="2">CAU 1051</strain>
    </source>
</reference>
<gene>
    <name evidence="1" type="ORF">CWR45_00865</name>
</gene>
<evidence type="ECO:0000313" key="2">
    <source>
        <dbReference type="Proteomes" id="UP000256520"/>
    </source>
</evidence>
<organism evidence="1 2">
    <name type="scientific">Oceanobacillus chungangensis</name>
    <dbReference type="NCBI Taxonomy" id="1229152"/>
    <lineage>
        <taxon>Bacteria</taxon>
        <taxon>Bacillati</taxon>
        <taxon>Bacillota</taxon>
        <taxon>Bacilli</taxon>
        <taxon>Bacillales</taxon>
        <taxon>Bacillaceae</taxon>
        <taxon>Oceanobacillus</taxon>
    </lineage>
</organism>
<proteinExistence type="predicted"/>
<comment type="caution">
    <text evidence="1">The sequence shown here is derived from an EMBL/GenBank/DDBJ whole genome shotgun (WGS) entry which is preliminary data.</text>
</comment>
<name>A0A3D8Q201_9BACI</name>
<keyword evidence="2" id="KW-1185">Reference proteome</keyword>
<dbReference type="EMBL" id="PIOD01000001">
    <property type="protein sequence ID" value="RDW22072.1"/>
    <property type="molecule type" value="Genomic_DNA"/>
</dbReference>
<dbReference type="RefSeq" id="WP_115747904.1">
    <property type="nucleotide sequence ID" value="NZ_PIOD01000001.1"/>
</dbReference>
<dbReference type="Proteomes" id="UP000256520">
    <property type="component" value="Unassembled WGS sequence"/>
</dbReference>
<sequence length="70" mass="8244">MYAIKELDSFVNGVNKEDVESSVEHLLDQLRRIDQKLRLKVENEIKHNFHQQQEFVLAADAIVIQIINNR</sequence>
<evidence type="ECO:0000313" key="1">
    <source>
        <dbReference type="EMBL" id="RDW22072.1"/>
    </source>
</evidence>
<accession>A0A3D8Q201</accession>
<dbReference type="OrthoDB" id="2705126at2"/>
<dbReference type="AlphaFoldDB" id="A0A3D8Q201"/>
<protein>
    <submittedName>
        <fullName evidence="1">Uncharacterized protein</fullName>
    </submittedName>
</protein>